<comment type="caution">
    <text evidence="2">Lacks conserved residue(s) required for the propagation of feature annotation.</text>
</comment>
<dbReference type="AlphaFoldDB" id="A0A1V9Z7L5"/>
<dbReference type="PROSITE" id="PS50026">
    <property type="entry name" value="EGF_3"/>
    <property type="match status" value="2"/>
</dbReference>
<keyword evidence="2" id="KW-0245">EGF-like domain</keyword>
<evidence type="ECO:0000256" key="2">
    <source>
        <dbReference type="PROSITE-ProRule" id="PRU00076"/>
    </source>
</evidence>
<proteinExistence type="predicted"/>
<evidence type="ECO:0000313" key="5">
    <source>
        <dbReference type="EMBL" id="OQR93941.1"/>
    </source>
</evidence>
<protein>
    <recommendedName>
        <fullName evidence="7">Peptidase S74 domain-containing protein</fullName>
    </recommendedName>
</protein>
<gene>
    <name evidence="5" type="ORF">ACHHYP_02016</name>
</gene>
<dbReference type="PROSITE" id="PS01186">
    <property type="entry name" value="EGF_2"/>
    <property type="match status" value="2"/>
</dbReference>
<dbReference type="InterPro" id="IPR030392">
    <property type="entry name" value="S74_ICA"/>
</dbReference>
<dbReference type="SMART" id="SM00181">
    <property type="entry name" value="EGF"/>
    <property type="match status" value="2"/>
</dbReference>
<feature type="disulfide bond" evidence="2">
    <location>
        <begin position="207"/>
        <end position="216"/>
    </location>
</feature>
<dbReference type="InterPro" id="IPR052108">
    <property type="entry name" value="MEGF/SIB"/>
</dbReference>
<dbReference type="InterPro" id="IPR000742">
    <property type="entry name" value="EGF"/>
</dbReference>
<evidence type="ECO:0000259" key="3">
    <source>
        <dbReference type="PROSITE" id="PS50026"/>
    </source>
</evidence>
<feature type="domain" description="Peptidase S74" evidence="4">
    <location>
        <begin position="841"/>
        <end position="937"/>
    </location>
</feature>
<dbReference type="STRING" id="1202772.A0A1V9Z7L5"/>
<dbReference type="InterPro" id="IPR013111">
    <property type="entry name" value="EGF_extracell"/>
</dbReference>
<feature type="domain" description="EGF-like" evidence="3">
    <location>
        <begin position="183"/>
        <end position="217"/>
    </location>
</feature>
<dbReference type="OrthoDB" id="27041at2759"/>
<accession>A0A1V9Z7L5</accession>
<dbReference type="Proteomes" id="UP000243579">
    <property type="component" value="Unassembled WGS sequence"/>
</dbReference>
<dbReference type="PANTHER" id="PTHR24035">
    <property type="entry name" value="MULTIPLE EPIDERMAL GROWTH FACTOR-LIKE DOMAINS PROTEIN"/>
    <property type="match status" value="1"/>
</dbReference>
<dbReference type="Pfam" id="PF07974">
    <property type="entry name" value="EGF_2"/>
    <property type="match status" value="1"/>
</dbReference>
<name>A0A1V9Z7L5_ACHHY</name>
<feature type="disulfide bond" evidence="2">
    <location>
        <begin position="40"/>
        <end position="49"/>
    </location>
</feature>
<reference evidence="5 6" key="1">
    <citation type="journal article" date="2014" name="Genome Biol. Evol.">
        <title>The secreted proteins of Achlya hypogyna and Thraustotheca clavata identify the ancestral oomycete secretome and reveal gene acquisitions by horizontal gene transfer.</title>
        <authorList>
            <person name="Misner I."/>
            <person name="Blouin N."/>
            <person name="Leonard G."/>
            <person name="Richards T.A."/>
            <person name="Lane C.E."/>
        </authorList>
    </citation>
    <scope>NUCLEOTIDE SEQUENCE [LARGE SCALE GENOMIC DNA]</scope>
    <source>
        <strain evidence="5 6">ATCC 48635</strain>
    </source>
</reference>
<sequence>MAAAGVVLGQTAKRCPGGENQCSLHGACMINRLGNYVCNCQWGYTGTDCAQKMCPHGFDPVRSETQVEKKLRLQIHTKPGAATGNHVILQFHGHTVEMELASVTSEHCTMIFRRFHNLGDVSCVRTATSGPTLLYEFDITLNSFPIYPVMNNIYFHDGNPLSSAFSCESDRADITCSFTSLTDTNVKAYLPCSDHGACNSKSGLCACEPGFYGVHCGHSQDSADALQGIAPGPFFTGNLLRLAAARLPDASFNLIKIDVAGSPVFTMDGRGQTTLHRGSLTVEALRTDHAEVLGDLTLRQASLTVLDGHVHIKKSLAARERPAFAIDAGVVTDDMTCTVDELGELLRVAFNDEPLLSLKASGVLSTHSVGIEHTLSVGGATAVHSTLAVGGAATIHHGLKVHDGGLQVLSGGAAITGATVVASDERGGTSEPTLHVTGNSDGSRIRLSQPGNGEAAFLTCARGDKTVFGISATGATTVHAGGLVVESGGVNVAAGGQTIQSGGLEILSGGLHVAAGPVRIDSSLAFDGGLVVNGSESATPSLDVKARHAHFSGSVLRIDASSVELAASMGFELLTAVTAGGSVFAVDDRGNLTTAGSVVAGGSLVAHGPLVAETQALFRPTRVVAAKELHLPCTHSYVQVLGDGQRHRDNRQTIATAGATYGQLLVVQNADDDALVSLKIPPRSSALFVFDGQAWQTLTATEFDTTQLSDVQELTAAADLNIGNHMFTAKSVQVAGRTAGQLAWYGKGGILSGDESLAFDAPTKTLSAHQLKVAQLSGKIDMTNSELRGVDIIGGQLRGINLSALTLEVVGEMFVESNAFVGGWLTVDGQVMGSGSYVDSSDARFKTNVTALVDPLERLQQLRGVEYNYRADAYPAKHFSLEREIGFIAQEVEAVLPQVVSTDASGYKYVAYARIVPVAVEAIKAQASTIDALAATVAALQDQVHHLTQLVEQQQVLLAAITRAV</sequence>
<dbReference type="PROSITE" id="PS51688">
    <property type="entry name" value="ICA"/>
    <property type="match status" value="1"/>
</dbReference>
<dbReference type="EMBL" id="JNBR01000387">
    <property type="protein sequence ID" value="OQR93941.1"/>
    <property type="molecule type" value="Genomic_DNA"/>
</dbReference>
<comment type="caution">
    <text evidence="5">The sequence shown here is derived from an EMBL/GenBank/DDBJ whole genome shotgun (WGS) entry which is preliminary data.</text>
</comment>
<evidence type="ECO:0000259" key="4">
    <source>
        <dbReference type="PROSITE" id="PS51688"/>
    </source>
</evidence>
<dbReference type="PANTHER" id="PTHR24035:SF109">
    <property type="entry name" value="PROTEIN DRAPER"/>
    <property type="match status" value="1"/>
</dbReference>
<evidence type="ECO:0000313" key="6">
    <source>
        <dbReference type="Proteomes" id="UP000243579"/>
    </source>
</evidence>
<organism evidence="5 6">
    <name type="scientific">Achlya hypogyna</name>
    <name type="common">Oomycete</name>
    <name type="synonym">Protoachlya hypogyna</name>
    <dbReference type="NCBI Taxonomy" id="1202772"/>
    <lineage>
        <taxon>Eukaryota</taxon>
        <taxon>Sar</taxon>
        <taxon>Stramenopiles</taxon>
        <taxon>Oomycota</taxon>
        <taxon>Saprolegniomycetes</taxon>
        <taxon>Saprolegniales</taxon>
        <taxon>Achlyaceae</taxon>
        <taxon>Achlya</taxon>
    </lineage>
</organism>
<dbReference type="CDD" id="cd00054">
    <property type="entry name" value="EGF_CA"/>
    <property type="match status" value="2"/>
</dbReference>
<dbReference type="Pfam" id="PF13884">
    <property type="entry name" value="Peptidase_S74"/>
    <property type="match status" value="1"/>
</dbReference>
<keyword evidence="1 2" id="KW-1015">Disulfide bond</keyword>
<dbReference type="PROSITE" id="PS00022">
    <property type="entry name" value="EGF_1"/>
    <property type="match status" value="2"/>
</dbReference>
<keyword evidence="6" id="KW-1185">Reference proteome</keyword>
<feature type="domain" description="EGF-like" evidence="3">
    <location>
        <begin position="11"/>
        <end position="50"/>
    </location>
</feature>
<evidence type="ECO:0008006" key="7">
    <source>
        <dbReference type="Google" id="ProtNLM"/>
    </source>
</evidence>
<evidence type="ECO:0000256" key="1">
    <source>
        <dbReference type="ARBA" id="ARBA00023157"/>
    </source>
</evidence>